<name>A0A4Y8CRH7_9HELO</name>
<organism evidence="2 3">
    <name type="scientific">Botryotinia calthae</name>
    <dbReference type="NCBI Taxonomy" id="38488"/>
    <lineage>
        <taxon>Eukaryota</taxon>
        <taxon>Fungi</taxon>
        <taxon>Dikarya</taxon>
        <taxon>Ascomycota</taxon>
        <taxon>Pezizomycotina</taxon>
        <taxon>Leotiomycetes</taxon>
        <taxon>Helotiales</taxon>
        <taxon>Sclerotiniaceae</taxon>
        <taxon>Botryotinia</taxon>
    </lineage>
</organism>
<evidence type="ECO:0000313" key="3">
    <source>
        <dbReference type="Proteomes" id="UP000297299"/>
    </source>
</evidence>
<feature type="region of interest" description="Disordered" evidence="1">
    <location>
        <begin position="55"/>
        <end position="112"/>
    </location>
</feature>
<keyword evidence="3" id="KW-1185">Reference proteome</keyword>
<dbReference type="Proteomes" id="UP000297299">
    <property type="component" value="Unassembled WGS sequence"/>
</dbReference>
<comment type="caution">
    <text evidence="2">The sequence shown here is derived from an EMBL/GenBank/DDBJ whole genome shotgun (WGS) entry which is preliminary data.</text>
</comment>
<proteinExistence type="predicted"/>
<dbReference type="EMBL" id="PHWZ01000377">
    <property type="protein sequence ID" value="TEY43138.1"/>
    <property type="molecule type" value="Genomic_DNA"/>
</dbReference>
<protein>
    <submittedName>
        <fullName evidence="2">Uncharacterized protein</fullName>
    </submittedName>
</protein>
<evidence type="ECO:0000256" key="1">
    <source>
        <dbReference type="SAM" id="MobiDB-lite"/>
    </source>
</evidence>
<gene>
    <name evidence="2" type="ORF">BOTCAL_0378g00040</name>
</gene>
<evidence type="ECO:0000313" key="2">
    <source>
        <dbReference type="EMBL" id="TEY43138.1"/>
    </source>
</evidence>
<feature type="compositionally biased region" description="Basic and acidic residues" evidence="1">
    <location>
        <begin position="1"/>
        <end position="15"/>
    </location>
</feature>
<feature type="compositionally biased region" description="Basic and acidic residues" evidence="1">
    <location>
        <begin position="85"/>
        <end position="104"/>
    </location>
</feature>
<reference evidence="2 3" key="1">
    <citation type="submission" date="2017-11" db="EMBL/GenBank/DDBJ databases">
        <title>Comparative genomics of Botrytis spp.</title>
        <authorList>
            <person name="Valero-Jimenez C.A."/>
            <person name="Tapia P."/>
            <person name="Veloso J."/>
            <person name="Silva-Moreno E."/>
            <person name="Staats M."/>
            <person name="Valdes J.H."/>
            <person name="Van Kan J.A.L."/>
        </authorList>
    </citation>
    <scope>NUCLEOTIDE SEQUENCE [LARGE SCALE GENOMIC DNA]</scope>
    <source>
        <strain evidence="2 3">MUCL2830</strain>
    </source>
</reference>
<dbReference type="AlphaFoldDB" id="A0A4Y8CRH7"/>
<feature type="region of interest" description="Disordered" evidence="1">
    <location>
        <begin position="1"/>
        <end position="27"/>
    </location>
</feature>
<sequence>MAEERGGGKTYENHAKSGKRWHQRGGVIKASRPIDELAVSGEGYLSCPLKDRGGGGIGADGAGNVHGRKRRGGKKEIAGGAGNVRGEKEKGKSLMEPEMSMEKWKKGKKRKC</sequence>
<accession>A0A4Y8CRH7</accession>